<protein>
    <recommendedName>
        <fullName evidence="2">Heterokaryon incompatibility domain-containing protein</fullName>
    </recommendedName>
</protein>
<evidence type="ECO:0000313" key="3">
    <source>
        <dbReference type="EMBL" id="KAK6953333.1"/>
    </source>
</evidence>
<reference evidence="3 4" key="1">
    <citation type="journal article" date="2024" name="Front Chem Biol">
        <title>Unveiling the potential of Daldinia eschscholtzii MFLUCC 19-0629 through bioactivity and bioinformatics studies for enhanced sustainable agriculture production.</title>
        <authorList>
            <person name="Brooks S."/>
            <person name="Weaver J.A."/>
            <person name="Klomchit A."/>
            <person name="Alharthi S.A."/>
            <person name="Onlamun T."/>
            <person name="Nurani R."/>
            <person name="Vong T.K."/>
            <person name="Alberti F."/>
            <person name="Greco C."/>
        </authorList>
    </citation>
    <scope>NUCLEOTIDE SEQUENCE [LARGE SCALE GENOMIC DNA]</scope>
    <source>
        <strain evidence="3">MFLUCC 19-0629</strain>
    </source>
</reference>
<evidence type="ECO:0000259" key="2">
    <source>
        <dbReference type="Pfam" id="PF06985"/>
    </source>
</evidence>
<organism evidence="3 4">
    <name type="scientific">Daldinia eschscholtzii</name>
    <dbReference type="NCBI Taxonomy" id="292717"/>
    <lineage>
        <taxon>Eukaryota</taxon>
        <taxon>Fungi</taxon>
        <taxon>Dikarya</taxon>
        <taxon>Ascomycota</taxon>
        <taxon>Pezizomycotina</taxon>
        <taxon>Sordariomycetes</taxon>
        <taxon>Xylariomycetidae</taxon>
        <taxon>Xylariales</taxon>
        <taxon>Hypoxylaceae</taxon>
        <taxon>Daldinia</taxon>
    </lineage>
</organism>
<gene>
    <name evidence="3" type="ORF">Daesc_005636</name>
</gene>
<dbReference type="EMBL" id="JBANMG010000005">
    <property type="protein sequence ID" value="KAK6953333.1"/>
    <property type="molecule type" value="Genomic_DNA"/>
</dbReference>
<sequence>MAINKSPYRVRQKLVRLSRTMSSSNPFAELLDPRDITAKLAVIQPALSWDDPIKVTVTEAALKDTSYECISYDRSGVTPVPRRRDATPPPPADKTMTISIDGQDQDIPHQLESALRMFRRKERQRVIWADVLVGRTAEERSAQADVQRYVLGNAERTLCWLGLDDGESTTKAFETIHEMARRFQDACWQVGIRTDMRPSQATSQQMTGIRDILFNCPYNDLDSFNFRHWDNIYNIFGSNYWRSVQSIADIVLAKAPVVVCGRGNIPWNAYIAATRAMPYFQLKFFQVPLLPHVLKGFLISNEIEIAVRKKRLGEAIELFPMIQTARTCEAKDPRENVFSMLQIATPSARTKYHNTGAQPLPKIDYSKTAQQLFTEVARYSILERQDLMLWYNERPPCTKRLKGLPSWAPDFSAPPPQCKSNAFFNPNQGMRLWWEVIPDSWKKPITVSAEDNAVHLQVHPLDRIVRVSPIFNVGNCRRLCFAEFEKLPAELSNGETLEQRTERFWRTVLLNGSDQMGATMRDMLPPPSSLGVHFDSLIAEESIFKALDCTMANLRTPENAQRIQNSPELTALVARCGKAKPFEDLLSSNARGRRFFRTAGGRFGMSAIEDVVAADKDLLDKEPKAEGDSNGEGTPGDAAGLGRLMSDPLGNMVMQQFQQYLSQRSPEAVPMLERALRGDIPGQSGEQPRTDSGTREGDIIVAAIGGFFPYILRPKAVEAREGSSSASGEDSSTYEFVGDCYLHGAMDGEDFDAAGDQGGRQLAIDVSKIVDITIV</sequence>
<dbReference type="PANTHER" id="PTHR24148:SF64">
    <property type="entry name" value="HETEROKARYON INCOMPATIBILITY DOMAIN-CONTAINING PROTEIN"/>
    <property type="match status" value="1"/>
</dbReference>
<feature type="domain" description="Heterokaryon incompatibility" evidence="2">
    <location>
        <begin position="67"/>
        <end position="186"/>
    </location>
</feature>
<proteinExistence type="predicted"/>
<keyword evidence="4" id="KW-1185">Reference proteome</keyword>
<dbReference type="InterPro" id="IPR010730">
    <property type="entry name" value="HET"/>
</dbReference>
<name>A0AAX6MLK7_9PEZI</name>
<dbReference type="Proteomes" id="UP001369815">
    <property type="component" value="Unassembled WGS sequence"/>
</dbReference>
<feature type="region of interest" description="Disordered" evidence="1">
    <location>
        <begin position="621"/>
        <end position="643"/>
    </location>
</feature>
<dbReference type="InterPro" id="IPR052895">
    <property type="entry name" value="HetReg/Transcr_Mod"/>
</dbReference>
<evidence type="ECO:0000256" key="1">
    <source>
        <dbReference type="SAM" id="MobiDB-lite"/>
    </source>
</evidence>
<dbReference type="PANTHER" id="PTHR24148">
    <property type="entry name" value="ANKYRIN REPEAT DOMAIN-CONTAINING PROTEIN 39 HOMOLOG-RELATED"/>
    <property type="match status" value="1"/>
</dbReference>
<accession>A0AAX6MLK7</accession>
<dbReference type="AlphaFoldDB" id="A0AAX6MLK7"/>
<dbReference type="Pfam" id="PF06985">
    <property type="entry name" value="HET"/>
    <property type="match status" value="1"/>
</dbReference>
<comment type="caution">
    <text evidence="3">The sequence shown here is derived from an EMBL/GenBank/DDBJ whole genome shotgun (WGS) entry which is preliminary data.</text>
</comment>
<evidence type="ECO:0000313" key="4">
    <source>
        <dbReference type="Proteomes" id="UP001369815"/>
    </source>
</evidence>